<dbReference type="GO" id="GO:0006508">
    <property type="term" value="P:proteolysis"/>
    <property type="evidence" value="ECO:0007669"/>
    <property type="project" value="UniProtKB-KW"/>
</dbReference>
<keyword evidence="3" id="KW-0378">Hydrolase</keyword>
<dbReference type="PROSITE" id="PS50207">
    <property type="entry name" value="CASPASE_P10"/>
    <property type="match status" value="1"/>
</dbReference>
<organism evidence="5 6">
    <name type="scientific">Meganyctiphanes norvegica</name>
    <name type="common">Northern krill</name>
    <name type="synonym">Thysanopoda norvegica</name>
    <dbReference type="NCBI Taxonomy" id="48144"/>
    <lineage>
        <taxon>Eukaryota</taxon>
        <taxon>Metazoa</taxon>
        <taxon>Ecdysozoa</taxon>
        <taxon>Arthropoda</taxon>
        <taxon>Crustacea</taxon>
        <taxon>Multicrustacea</taxon>
        <taxon>Malacostraca</taxon>
        <taxon>Eumalacostraca</taxon>
        <taxon>Eucarida</taxon>
        <taxon>Euphausiacea</taxon>
        <taxon>Euphausiidae</taxon>
        <taxon>Meganyctiphanes</taxon>
    </lineage>
</organism>
<dbReference type="EMBL" id="CAXKWB010013421">
    <property type="protein sequence ID" value="CAL4107674.1"/>
    <property type="molecule type" value="Genomic_DNA"/>
</dbReference>
<dbReference type="Proteomes" id="UP001497623">
    <property type="component" value="Unassembled WGS sequence"/>
</dbReference>
<dbReference type="PANTHER" id="PTHR47901:SF8">
    <property type="entry name" value="CASPASE-3"/>
    <property type="match status" value="1"/>
</dbReference>
<dbReference type="GO" id="GO:0004197">
    <property type="term" value="F:cysteine-type endopeptidase activity"/>
    <property type="evidence" value="ECO:0007669"/>
    <property type="project" value="InterPro"/>
</dbReference>
<evidence type="ECO:0000256" key="1">
    <source>
        <dbReference type="ARBA" id="ARBA00022670"/>
    </source>
</evidence>
<sequence length="202" mass="22927">MGRAKPEKYYSTVGLPVRITRHLSEHEVKHGKAISLTYANHQITGGVHLGTTILIFQASRIIAVNFGKYNIFCKTCTVRLSTIDSEPRLYCVTCTVRLSTIDSVLTKANNFSYNMKRTTDEPLLFNMTAIGYKSWRHKEQGSVFIQYLVNVLRRHAYNDDLASLMTKVNRYMTKNFEPTAGFKQGSTVVSTLTRKVVFSNSK</sequence>
<keyword evidence="2" id="KW-0053">Apoptosis</keyword>
<dbReference type="Gene3D" id="3.30.70.1470">
    <property type="entry name" value="Caspase-like"/>
    <property type="match status" value="1"/>
</dbReference>
<proteinExistence type="predicted"/>
<evidence type="ECO:0000256" key="2">
    <source>
        <dbReference type="ARBA" id="ARBA00022703"/>
    </source>
</evidence>
<evidence type="ECO:0000313" key="5">
    <source>
        <dbReference type="EMBL" id="CAL4107674.1"/>
    </source>
</evidence>
<accession>A0AAV2R2C3</accession>
<reference evidence="5 6" key="1">
    <citation type="submission" date="2024-05" db="EMBL/GenBank/DDBJ databases">
        <authorList>
            <person name="Wallberg A."/>
        </authorList>
    </citation>
    <scope>NUCLEOTIDE SEQUENCE [LARGE SCALE GENOMIC DNA]</scope>
</reference>
<evidence type="ECO:0000256" key="3">
    <source>
        <dbReference type="ARBA" id="ARBA00022801"/>
    </source>
</evidence>
<evidence type="ECO:0000259" key="4">
    <source>
        <dbReference type="PROSITE" id="PS50207"/>
    </source>
</evidence>
<name>A0AAV2R2C3_MEGNR</name>
<dbReference type="InterPro" id="IPR002138">
    <property type="entry name" value="Pept_C14_p10"/>
</dbReference>
<comment type="caution">
    <text evidence="5">The sequence shown here is derived from an EMBL/GenBank/DDBJ whole genome shotgun (WGS) entry which is preliminary data.</text>
</comment>
<keyword evidence="1" id="KW-0645">Protease</keyword>
<evidence type="ECO:0000313" key="6">
    <source>
        <dbReference type="Proteomes" id="UP001497623"/>
    </source>
</evidence>
<dbReference type="InterPro" id="IPR011600">
    <property type="entry name" value="Pept_C14_caspase"/>
</dbReference>
<feature type="non-terminal residue" evidence="5">
    <location>
        <position position="202"/>
    </location>
</feature>
<gene>
    <name evidence="5" type="ORF">MNOR_LOCUS18630</name>
</gene>
<dbReference type="SUPFAM" id="SSF52129">
    <property type="entry name" value="Caspase-like"/>
    <property type="match status" value="1"/>
</dbReference>
<keyword evidence="6" id="KW-1185">Reference proteome</keyword>
<protein>
    <recommendedName>
        <fullName evidence="4">Caspase family p10 domain-containing protein</fullName>
    </recommendedName>
</protein>
<dbReference type="GO" id="GO:0006915">
    <property type="term" value="P:apoptotic process"/>
    <property type="evidence" value="ECO:0007669"/>
    <property type="project" value="UniProtKB-KW"/>
</dbReference>
<dbReference type="InterPro" id="IPR002398">
    <property type="entry name" value="Pept_C14"/>
</dbReference>
<dbReference type="PANTHER" id="PTHR47901">
    <property type="entry name" value="CASPASE RECRUITMENT DOMAIN-CONTAINING PROTEIN 18"/>
    <property type="match status" value="1"/>
</dbReference>
<dbReference type="InterPro" id="IPR029030">
    <property type="entry name" value="Caspase-like_dom_sf"/>
</dbReference>
<dbReference type="Pfam" id="PF00656">
    <property type="entry name" value="Peptidase_C14"/>
    <property type="match status" value="1"/>
</dbReference>
<feature type="domain" description="Caspase family p10" evidence="4">
    <location>
        <begin position="123"/>
        <end position="200"/>
    </location>
</feature>
<dbReference type="AlphaFoldDB" id="A0AAV2R2C3"/>